<organism evidence="1 2">
    <name type="scientific">Trifolium medium</name>
    <dbReference type="NCBI Taxonomy" id="97028"/>
    <lineage>
        <taxon>Eukaryota</taxon>
        <taxon>Viridiplantae</taxon>
        <taxon>Streptophyta</taxon>
        <taxon>Embryophyta</taxon>
        <taxon>Tracheophyta</taxon>
        <taxon>Spermatophyta</taxon>
        <taxon>Magnoliopsida</taxon>
        <taxon>eudicotyledons</taxon>
        <taxon>Gunneridae</taxon>
        <taxon>Pentapetalae</taxon>
        <taxon>rosids</taxon>
        <taxon>fabids</taxon>
        <taxon>Fabales</taxon>
        <taxon>Fabaceae</taxon>
        <taxon>Papilionoideae</taxon>
        <taxon>50 kb inversion clade</taxon>
        <taxon>NPAAA clade</taxon>
        <taxon>Hologalegina</taxon>
        <taxon>IRL clade</taxon>
        <taxon>Trifolieae</taxon>
        <taxon>Trifolium</taxon>
    </lineage>
</organism>
<comment type="caution">
    <text evidence="1">The sequence shown here is derived from an EMBL/GenBank/DDBJ whole genome shotgun (WGS) entry which is preliminary data.</text>
</comment>
<accession>A0A392W0N9</accession>
<protein>
    <submittedName>
        <fullName evidence="1">Uncharacterized protein</fullName>
    </submittedName>
</protein>
<sequence>TRNIPRKAAPGAEKAALG</sequence>
<keyword evidence="2" id="KW-1185">Reference proteome</keyword>
<dbReference type="EMBL" id="LXQA011295296">
    <property type="protein sequence ID" value="MCI92260.1"/>
    <property type="molecule type" value="Genomic_DNA"/>
</dbReference>
<reference evidence="1 2" key="1">
    <citation type="journal article" date="2018" name="Front. Plant Sci.">
        <title>Red Clover (Trifolium pratense) and Zigzag Clover (T. medium) - A Picture of Genomic Similarities and Differences.</title>
        <authorList>
            <person name="Dluhosova J."/>
            <person name="Istvanek J."/>
            <person name="Nedelnik J."/>
            <person name="Repkova J."/>
        </authorList>
    </citation>
    <scope>NUCLEOTIDE SEQUENCE [LARGE SCALE GENOMIC DNA]</scope>
    <source>
        <strain evidence="2">cv. 10/8</strain>
        <tissue evidence="1">Leaf</tissue>
    </source>
</reference>
<evidence type="ECO:0000313" key="2">
    <source>
        <dbReference type="Proteomes" id="UP000265520"/>
    </source>
</evidence>
<dbReference type="Proteomes" id="UP000265520">
    <property type="component" value="Unassembled WGS sequence"/>
</dbReference>
<feature type="non-terminal residue" evidence="1">
    <location>
        <position position="1"/>
    </location>
</feature>
<proteinExistence type="predicted"/>
<feature type="non-terminal residue" evidence="1">
    <location>
        <position position="18"/>
    </location>
</feature>
<dbReference type="AlphaFoldDB" id="A0A392W0N9"/>
<evidence type="ECO:0000313" key="1">
    <source>
        <dbReference type="EMBL" id="MCI92260.1"/>
    </source>
</evidence>
<name>A0A392W0N9_9FABA</name>